<reference evidence="3 4" key="1">
    <citation type="submission" date="2016-02" db="EMBL/GenBank/DDBJ databases">
        <title>Biosynthesis of antibiotic leucinostatins and their inhibition on Phytophthora in bio-control Purpureocillium lilacinum.</title>
        <authorList>
            <person name="Wang G."/>
            <person name="Liu Z."/>
            <person name="Lin R."/>
            <person name="Li E."/>
            <person name="Mao Z."/>
            <person name="Ling J."/>
            <person name="Yin W."/>
            <person name="Xie B."/>
        </authorList>
    </citation>
    <scope>NUCLEOTIDE SEQUENCE [LARGE SCALE GENOMIC DNA]</scope>
    <source>
        <strain evidence="3">PLFJ-1</strain>
    </source>
</reference>
<sequence>MVCGHLNLARLLLVPRGSGQGTNGRAAIELVCKALRGTVQSISGGRGEFGSEFKSGVDRKGREQRRAATNNGDAPVPARCLFLAGDGEVDGGFRVGQEREPASAAIETAGNVLEGKRKGKSSSSCCRDGGFATSSDARASPPAHR</sequence>
<organism evidence="3 4">
    <name type="scientific">Purpureocillium lilacinum</name>
    <name type="common">Paecilomyces lilacinus</name>
    <dbReference type="NCBI Taxonomy" id="33203"/>
    <lineage>
        <taxon>Eukaryota</taxon>
        <taxon>Fungi</taxon>
        <taxon>Dikarya</taxon>
        <taxon>Ascomycota</taxon>
        <taxon>Pezizomycotina</taxon>
        <taxon>Sordariomycetes</taxon>
        <taxon>Hypocreomycetidae</taxon>
        <taxon>Hypocreales</taxon>
        <taxon>Ophiocordycipitaceae</taxon>
        <taxon>Purpureocillium</taxon>
    </lineage>
</organism>
<accession>A0A179HPY6</accession>
<proteinExistence type="predicted"/>
<evidence type="ECO:0000256" key="2">
    <source>
        <dbReference type="SAM" id="SignalP"/>
    </source>
</evidence>
<feature type="region of interest" description="Disordered" evidence="1">
    <location>
        <begin position="46"/>
        <end position="74"/>
    </location>
</feature>
<evidence type="ECO:0000313" key="3">
    <source>
        <dbReference type="EMBL" id="OAQ91738.1"/>
    </source>
</evidence>
<feature type="compositionally biased region" description="Basic and acidic residues" evidence="1">
    <location>
        <begin position="49"/>
        <end position="66"/>
    </location>
</feature>
<protein>
    <submittedName>
        <fullName evidence="3">Uncharacterized protein</fullName>
    </submittedName>
</protein>
<comment type="caution">
    <text evidence="3">The sequence shown here is derived from an EMBL/GenBank/DDBJ whole genome shotgun (WGS) entry which is preliminary data.</text>
</comment>
<feature type="signal peptide" evidence="2">
    <location>
        <begin position="1"/>
        <end position="19"/>
    </location>
</feature>
<dbReference type="EMBL" id="LSBI01000003">
    <property type="protein sequence ID" value="OAQ91738.1"/>
    <property type="molecule type" value="Genomic_DNA"/>
</dbReference>
<feature type="region of interest" description="Disordered" evidence="1">
    <location>
        <begin position="105"/>
        <end position="145"/>
    </location>
</feature>
<keyword evidence="2" id="KW-0732">Signal</keyword>
<dbReference type="Proteomes" id="UP000078340">
    <property type="component" value="Unassembled WGS sequence"/>
</dbReference>
<name>A0A179HPY6_PURLI</name>
<evidence type="ECO:0000313" key="4">
    <source>
        <dbReference type="Proteomes" id="UP000078340"/>
    </source>
</evidence>
<feature type="chain" id="PRO_5008103722" evidence="2">
    <location>
        <begin position="20"/>
        <end position="145"/>
    </location>
</feature>
<dbReference type="AlphaFoldDB" id="A0A179HPY6"/>
<gene>
    <name evidence="3" type="ORF">VFPFJ_03478</name>
</gene>
<evidence type="ECO:0000256" key="1">
    <source>
        <dbReference type="SAM" id="MobiDB-lite"/>
    </source>
</evidence>
<feature type="compositionally biased region" description="Low complexity" evidence="1">
    <location>
        <begin position="121"/>
        <end position="130"/>
    </location>
</feature>